<organism evidence="1 2">
    <name type="scientific">Cavenderia fasciculata</name>
    <name type="common">Slime mold</name>
    <name type="synonym">Dictyostelium fasciculatum</name>
    <dbReference type="NCBI Taxonomy" id="261658"/>
    <lineage>
        <taxon>Eukaryota</taxon>
        <taxon>Amoebozoa</taxon>
        <taxon>Evosea</taxon>
        <taxon>Eumycetozoa</taxon>
        <taxon>Dictyostelia</taxon>
        <taxon>Acytosteliales</taxon>
        <taxon>Cavenderiaceae</taxon>
        <taxon>Cavenderia</taxon>
    </lineage>
</organism>
<evidence type="ECO:0000313" key="1">
    <source>
        <dbReference type="EMBL" id="EGG19534.1"/>
    </source>
</evidence>
<proteinExistence type="predicted"/>
<keyword evidence="2" id="KW-1185">Reference proteome</keyword>
<protein>
    <submittedName>
        <fullName evidence="1">Uncharacterized protein</fullName>
    </submittedName>
</protein>
<dbReference type="GeneID" id="14871629"/>
<sequence>MNNRLFQLVFLVNSYTRSVIIKHVKQINRLLSAPYDRQRYDQEPIGYYNWYQLSNDANQLARHGYFDQLQSTLLSLEQKYENYKWFDDNNTNGDDDGTNDQDKRKWIPNLKEIIESLTRYPQIIKSHGDILNYKQHQDDDDDSISVIRHIIQDFIYTRYGLDNLEEFTKSLIGCSFKNSGGDLEMIKWVESIHNDNILNVMDKYKMDILMIYQTNNQDILYHCFKIFQSSNHNSSMSNAIQRNHFIVRLGNHIKDRDKECTTLINHIFDNMSEISESIKVAMILKCIKTNHPRVIEIIQSYQSLLFTLLQNERLINDVCLSPGALPIISSHYKVFPKLYI</sequence>
<dbReference type="KEGG" id="dfa:DFA_00112"/>
<name>F4PXM4_CACFS</name>
<evidence type="ECO:0000313" key="2">
    <source>
        <dbReference type="Proteomes" id="UP000007797"/>
    </source>
</evidence>
<reference evidence="2" key="1">
    <citation type="journal article" date="2011" name="Genome Res.">
        <title>Phylogeny-wide analysis of social amoeba genomes highlights ancient origins for complex intercellular communication.</title>
        <authorList>
            <person name="Heidel A.J."/>
            <person name="Lawal H.M."/>
            <person name="Felder M."/>
            <person name="Schilde C."/>
            <person name="Helps N.R."/>
            <person name="Tunggal B."/>
            <person name="Rivero F."/>
            <person name="John U."/>
            <person name="Schleicher M."/>
            <person name="Eichinger L."/>
            <person name="Platzer M."/>
            <person name="Noegel A.A."/>
            <person name="Schaap P."/>
            <person name="Gloeckner G."/>
        </authorList>
    </citation>
    <scope>NUCLEOTIDE SEQUENCE [LARGE SCALE GENOMIC DNA]</scope>
    <source>
        <strain evidence="2">SH3</strain>
    </source>
</reference>
<dbReference type="RefSeq" id="XP_004357828.1">
    <property type="nucleotide sequence ID" value="XM_004357771.1"/>
</dbReference>
<accession>F4PXM4</accession>
<gene>
    <name evidence="1" type="ORF">DFA_00112</name>
</gene>
<dbReference type="EMBL" id="GL883014">
    <property type="protein sequence ID" value="EGG19534.1"/>
    <property type="molecule type" value="Genomic_DNA"/>
</dbReference>
<dbReference type="AlphaFoldDB" id="F4PXM4"/>
<dbReference type="Proteomes" id="UP000007797">
    <property type="component" value="Unassembled WGS sequence"/>
</dbReference>